<dbReference type="EMBL" id="UINC01000321">
    <property type="protein sequence ID" value="SUZ53260.1"/>
    <property type="molecule type" value="Genomic_DNA"/>
</dbReference>
<dbReference type="InterPro" id="IPR000550">
    <property type="entry name" value="Hppk"/>
</dbReference>
<dbReference type="NCBIfam" id="TIGR01498">
    <property type="entry name" value="folK"/>
    <property type="match status" value="1"/>
</dbReference>
<dbReference type="Pfam" id="PF01288">
    <property type="entry name" value="HPPK"/>
    <property type="match status" value="1"/>
</dbReference>
<accession>A0A381NF94</accession>
<evidence type="ECO:0000256" key="7">
    <source>
        <dbReference type="ARBA" id="ARBA00022909"/>
    </source>
</evidence>
<evidence type="ECO:0000313" key="9">
    <source>
        <dbReference type="EMBL" id="SUZ53260.1"/>
    </source>
</evidence>
<evidence type="ECO:0000256" key="3">
    <source>
        <dbReference type="ARBA" id="ARBA00022679"/>
    </source>
</evidence>
<dbReference type="GO" id="GO:0005524">
    <property type="term" value="F:ATP binding"/>
    <property type="evidence" value="ECO:0007669"/>
    <property type="project" value="UniProtKB-KW"/>
</dbReference>
<dbReference type="AlphaFoldDB" id="A0A381NF94"/>
<evidence type="ECO:0000256" key="6">
    <source>
        <dbReference type="ARBA" id="ARBA00022840"/>
    </source>
</evidence>
<keyword evidence="6" id="KW-0067">ATP-binding</keyword>
<dbReference type="Gene3D" id="3.30.70.560">
    <property type="entry name" value="7,8-Dihydro-6-hydroxymethylpterin-pyrophosphokinase HPPK"/>
    <property type="match status" value="1"/>
</dbReference>
<dbReference type="EC" id="2.7.6.3" evidence="2"/>
<dbReference type="PANTHER" id="PTHR43071">
    <property type="entry name" value="2-AMINO-4-HYDROXY-6-HYDROXYMETHYLDIHYDROPTERIDINE PYROPHOSPHOKINASE"/>
    <property type="match status" value="1"/>
</dbReference>
<evidence type="ECO:0000256" key="1">
    <source>
        <dbReference type="ARBA" id="ARBA00005051"/>
    </source>
</evidence>
<comment type="pathway">
    <text evidence="1">Cofactor biosynthesis; tetrahydrofolate biosynthesis; 2-amino-4-hydroxy-6-hydroxymethyl-7,8-dihydropteridine diphosphate from 7,8-dihydroneopterin triphosphate: step 4/4.</text>
</comment>
<dbReference type="UniPathway" id="UPA00077">
    <property type="reaction ID" value="UER00155"/>
</dbReference>
<keyword evidence="3" id="KW-0808">Transferase</keyword>
<dbReference type="GO" id="GO:0016301">
    <property type="term" value="F:kinase activity"/>
    <property type="evidence" value="ECO:0007669"/>
    <property type="project" value="UniProtKB-KW"/>
</dbReference>
<keyword evidence="7" id="KW-0289">Folate biosynthesis</keyword>
<dbReference type="GO" id="GO:0046656">
    <property type="term" value="P:folic acid biosynthetic process"/>
    <property type="evidence" value="ECO:0007669"/>
    <property type="project" value="UniProtKB-KW"/>
</dbReference>
<reference evidence="9" key="1">
    <citation type="submission" date="2018-05" db="EMBL/GenBank/DDBJ databases">
        <authorList>
            <person name="Lanie J.A."/>
            <person name="Ng W.-L."/>
            <person name="Kazmierczak K.M."/>
            <person name="Andrzejewski T.M."/>
            <person name="Davidsen T.M."/>
            <person name="Wayne K.J."/>
            <person name="Tettelin H."/>
            <person name="Glass J.I."/>
            <person name="Rusch D."/>
            <person name="Podicherti R."/>
            <person name="Tsui H.-C.T."/>
            <person name="Winkler M.E."/>
        </authorList>
    </citation>
    <scope>NUCLEOTIDE SEQUENCE</scope>
</reference>
<organism evidence="9">
    <name type="scientific">marine metagenome</name>
    <dbReference type="NCBI Taxonomy" id="408172"/>
    <lineage>
        <taxon>unclassified sequences</taxon>
        <taxon>metagenomes</taxon>
        <taxon>ecological metagenomes</taxon>
    </lineage>
</organism>
<proteinExistence type="predicted"/>
<keyword evidence="5" id="KW-0418">Kinase</keyword>
<dbReference type="GO" id="GO:0046654">
    <property type="term" value="P:tetrahydrofolate biosynthetic process"/>
    <property type="evidence" value="ECO:0007669"/>
    <property type="project" value="UniProtKB-UniPathway"/>
</dbReference>
<protein>
    <recommendedName>
        <fullName evidence="2">2-amino-4-hydroxy-6-hydroxymethyldihydropteridine diphosphokinase</fullName>
        <ecNumber evidence="2">2.7.6.3</ecNumber>
    </recommendedName>
</protein>
<feature type="domain" description="7,8-dihydro-6-hydroxymethylpterin-pyrophosphokinase" evidence="8">
    <location>
        <begin position="2"/>
        <end position="133"/>
    </location>
</feature>
<evidence type="ECO:0000256" key="4">
    <source>
        <dbReference type="ARBA" id="ARBA00022741"/>
    </source>
</evidence>
<dbReference type="SUPFAM" id="SSF55083">
    <property type="entry name" value="6-hydroxymethyl-7,8-dihydropterin pyrophosphokinase, HPPK"/>
    <property type="match status" value="1"/>
</dbReference>
<sequence length="163" mass="17750">MGSNLASDVGNPLEVIRLAAIELGFLSSQPPLLSTLYFADPVDCSSGTPVFINAVEVIYPEPKSTPLQLLQQIQQIEVAFGRNRGRTVNEPRSLDLDLICFGNRQINEPGLKLPHPEAYRRRFVLQPIADLAPSLVLPGQTVTVQELLATLPPEPAVVPIFTA</sequence>
<dbReference type="InterPro" id="IPR035907">
    <property type="entry name" value="Hppk_sf"/>
</dbReference>
<dbReference type="PANTHER" id="PTHR43071:SF1">
    <property type="entry name" value="2-AMINO-4-HYDROXY-6-HYDROXYMETHYLDIHYDROPTERIDINE PYROPHOSPHOKINASE"/>
    <property type="match status" value="1"/>
</dbReference>
<dbReference type="GO" id="GO:0003848">
    <property type="term" value="F:2-amino-4-hydroxy-6-hydroxymethyldihydropteridine diphosphokinase activity"/>
    <property type="evidence" value="ECO:0007669"/>
    <property type="project" value="UniProtKB-EC"/>
</dbReference>
<gene>
    <name evidence="9" type="ORF">METZ01_LOCUS6114</name>
</gene>
<evidence type="ECO:0000259" key="8">
    <source>
        <dbReference type="Pfam" id="PF01288"/>
    </source>
</evidence>
<evidence type="ECO:0000256" key="2">
    <source>
        <dbReference type="ARBA" id="ARBA00013253"/>
    </source>
</evidence>
<name>A0A381NF94_9ZZZZ</name>
<keyword evidence="4" id="KW-0547">Nucleotide-binding</keyword>
<evidence type="ECO:0000256" key="5">
    <source>
        <dbReference type="ARBA" id="ARBA00022777"/>
    </source>
</evidence>